<dbReference type="InterPro" id="IPR050989">
    <property type="entry name" value="Rap1_Ran_GAP"/>
</dbReference>
<gene>
    <name evidence="3" type="ORF">BCR32DRAFT_233813</name>
</gene>
<dbReference type="Gene3D" id="3.40.50.11210">
    <property type="entry name" value="Rap/Ran-GAP"/>
    <property type="match status" value="1"/>
</dbReference>
<dbReference type="FunFam" id="3.40.50.11210:FF:000001">
    <property type="entry name" value="Ral GTPase-activating protein subunit alpha-1 isoform 1"/>
    <property type="match status" value="1"/>
</dbReference>
<protein>
    <recommendedName>
        <fullName evidence="2">Rap-GAP domain-containing protein</fullName>
    </recommendedName>
</protein>
<dbReference type="GO" id="GO:0005096">
    <property type="term" value="F:GTPase activator activity"/>
    <property type="evidence" value="ECO:0007669"/>
    <property type="project" value="UniProtKB-KW"/>
</dbReference>
<evidence type="ECO:0000313" key="3">
    <source>
        <dbReference type="EMBL" id="ORX79825.1"/>
    </source>
</evidence>
<dbReference type="EMBL" id="MCFG01000163">
    <property type="protein sequence ID" value="ORX79825.1"/>
    <property type="molecule type" value="Genomic_DNA"/>
</dbReference>
<comment type="caution">
    <text evidence="3">The sequence shown here is derived from an EMBL/GenBank/DDBJ whole genome shotgun (WGS) entry which is preliminary data.</text>
</comment>
<sequence>MYGTKIPSLVNDSNSDFRPLKTQQGSRITSVQESLLQECEKDIIWYRDNFFGKNHANFLGGETPVGPVALSIIKDGNSYKILYRTKQGCERLGIGAEHVRVQWYRKLLGLGPTLNNVVKAVSGNIPIDMLKLCKNPNIPNELLAMEERQVIKSYKIGVAYLRGNQCTESEMFSNQYENASEDYKQFLNFLGETIELKGWKGYRAGLDVNEGQTGTYSVYTKWQGYEIMFHVGTHLPYKVGDTQQLERKRHIGNDIVIIIFQDKGTKPFDLSTITSHQNHIIAVIQPHNDHQYKFSICTRNGVPPFNPPIPEPAIMNKDSISRDFFLHKLVNGERASYKAPGFASKLSRTRAVLLMDIIGRYTAKK</sequence>
<accession>A0A1Y1X2D0</accession>
<dbReference type="Pfam" id="PF02145">
    <property type="entry name" value="Rap_GAP"/>
    <property type="match status" value="1"/>
</dbReference>
<dbReference type="InterPro" id="IPR035974">
    <property type="entry name" value="Rap/Ran-GAP_sf"/>
</dbReference>
<keyword evidence="1" id="KW-0343">GTPase activation</keyword>
<reference evidence="3 4" key="1">
    <citation type="submission" date="2016-08" db="EMBL/GenBank/DDBJ databases">
        <title>A Parts List for Fungal Cellulosomes Revealed by Comparative Genomics.</title>
        <authorList>
            <consortium name="DOE Joint Genome Institute"/>
            <person name="Haitjema C.H."/>
            <person name="Gilmore S.P."/>
            <person name="Henske J.K."/>
            <person name="Solomon K.V."/>
            <person name="De Groot R."/>
            <person name="Kuo A."/>
            <person name="Mondo S.J."/>
            <person name="Salamov A.A."/>
            <person name="Labutti K."/>
            <person name="Zhao Z."/>
            <person name="Chiniquy J."/>
            <person name="Barry K."/>
            <person name="Brewer H.M."/>
            <person name="Purvine S.O."/>
            <person name="Wright A.T."/>
            <person name="Boxma B."/>
            <person name="Van Alen T."/>
            <person name="Hackstein J.H."/>
            <person name="Baker S.E."/>
            <person name="Grigoriev I.V."/>
            <person name="O'Malley M.A."/>
        </authorList>
    </citation>
    <scope>NUCLEOTIDE SEQUENCE [LARGE SCALE GENOMIC DNA]</scope>
    <source>
        <strain evidence="3 4">S4</strain>
    </source>
</reference>
<dbReference type="PROSITE" id="PS50085">
    <property type="entry name" value="RAPGAP"/>
    <property type="match status" value="1"/>
</dbReference>
<name>A0A1Y1X2D0_9FUNG</name>
<dbReference type="InterPro" id="IPR000331">
    <property type="entry name" value="Rap/Ran_GAP_dom"/>
</dbReference>
<dbReference type="Proteomes" id="UP000193944">
    <property type="component" value="Unassembled WGS sequence"/>
</dbReference>
<evidence type="ECO:0000256" key="1">
    <source>
        <dbReference type="ARBA" id="ARBA00022468"/>
    </source>
</evidence>
<keyword evidence="4" id="KW-1185">Reference proteome</keyword>
<dbReference type="SUPFAM" id="SSF111347">
    <property type="entry name" value="Rap/Ran-GAP"/>
    <property type="match status" value="1"/>
</dbReference>
<dbReference type="OrthoDB" id="2499658at2759"/>
<dbReference type="STRING" id="1754192.A0A1Y1X2D0"/>
<proteinExistence type="predicted"/>
<dbReference type="PANTHER" id="PTHR15711">
    <property type="entry name" value="RAP GTPASE-ACTIVATING PROTEIN"/>
    <property type="match status" value="1"/>
</dbReference>
<evidence type="ECO:0000259" key="2">
    <source>
        <dbReference type="PROSITE" id="PS50085"/>
    </source>
</evidence>
<dbReference type="GO" id="GO:0051056">
    <property type="term" value="P:regulation of small GTPase mediated signal transduction"/>
    <property type="evidence" value="ECO:0007669"/>
    <property type="project" value="InterPro"/>
</dbReference>
<organism evidence="3 4">
    <name type="scientific">Anaeromyces robustus</name>
    <dbReference type="NCBI Taxonomy" id="1754192"/>
    <lineage>
        <taxon>Eukaryota</taxon>
        <taxon>Fungi</taxon>
        <taxon>Fungi incertae sedis</taxon>
        <taxon>Chytridiomycota</taxon>
        <taxon>Chytridiomycota incertae sedis</taxon>
        <taxon>Neocallimastigomycetes</taxon>
        <taxon>Neocallimastigales</taxon>
        <taxon>Neocallimastigaceae</taxon>
        <taxon>Anaeromyces</taxon>
    </lineage>
</organism>
<reference evidence="3 4" key="2">
    <citation type="submission" date="2016-08" db="EMBL/GenBank/DDBJ databases">
        <title>Pervasive Adenine N6-methylation of Active Genes in Fungi.</title>
        <authorList>
            <consortium name="DOE Joint Genome Institute"/>
            <person name="Mondo S.J."/>
            <person name="Dannebaum R.O."/>
            <person name="Kuo R.C."/>
            <person name="Labutti K."/>
            <person name="Haridas S."/>
            <person name="Kuo A."/>
            <person name="Salamov A."/>
            <person name="Ahrendt S.R."/>
            <person name="Lipzen A."/>
            <person name="Sullivan W."/>
            <person name="Andreopoulos W.B."/>
            <person name="Clum A."/>
            <person name="Lindquist E."/>
            <person name="Daum C."/>
            <person name="Ramamoorthy G.K."/>
            <person name="Gryganskyi A."/>
            <person name="Culley D."/>
            <person name="Magnuson J.K."/>
            <person name="James T.Y."/>
            <person name="O'Malley M.A."/>
            <person name="Stajich J.E."/>
            <person name="Spatafora J.W."/>
            <person name="Visel A."/>
            <person name="Grigoriev I.V."/>
        </authorList>
    </citation>
    <scope>NUCLEOTIDE SEQUENCE [LARGE SCALE GENOMIC DNA]</scope>
    <source>
        <strain evidence="3 4">S4</strain>
    </source>
</reference>
<dbReference type="PANTHER" id="PTHR15711:SF65">
    <property type="entry name" value="RAPGAP_RANGAP DOMAIN-CONTAINING PROTEIN"/>
    <property type="match status" value="1"/>
</dbReference>
<feature type="domain" description="Rap-GAP" evidence="2">
    <location>
        <begin position="142"/>
        <end position="357"/>
    </location>
</feature>
<evidence type="ECO:0000313" key="4">
    <source>
        <dbReference type="Proteomes" id="UP000193944"/>
    </source>
</evidence>
<dbReference type="AlphaFoldDB" id="A0A1Y1X2D0"/>